<name>A0A151ARZ8_9CLOT</name>
<dbReference type="EMBL" id="LTBB01000001">
    <property type="protein sequence ID" value="KYH30157.1"/>
    <property type="molecule type" value="Genomic_DNA"/>
</dbReference>
<dbReference type="PANTHER" id="PTHR21485:SF6">
    <property type="entry name" value="N-ACYLNEURAMINATE CYTIDYLYLTRANSFERASE-RELATED"/>
    <property type="match status" value="1"/>
</dbReference>
<accession>A0A151ARZ8</accession>
<dbReference type="Gene3D" id="3.90.550.10">
    <property type="entry name" value="Spore Coat Polysaccharide Biosynthesis Protein SpsA, Chain A"/>
    <property type="match status" value="1"/>
</dbReference>
<dbReference type="Proteomes" id="UP000075374">
    <property type="component" value="Unassembled WGS sequence"/>
</dbReference>
<comment type="caution">
    <text evidence="1">The sequence shown here is derived from an EMBL/GenBank/DDBJ whole genome shotgun (WGS) entry which is preliminary data.</text>
</comment>
<keyword evidence="1" id="KW-0548">Nucleotidyltransferase</keyword>
<evidence type="ECO:0000313" key="2">
    <source>
        <dbReference type="Proteomes" id="UP000075374"/>
    </source>
</evidence>
<dbReference type="SUPFAM" id="SSF53448">
    <property type="entry name" value="Nucleotide-diphospho-sugar transferases"/>
    <property type="match status" value="1"/>
</dbReference>
<dbReference type="AlphaFoldDB" id="A0A151ARZ8"/>
<dbReference type="EC" id="2.7.7.82" evidence="1"/>
<dbReference type="GO" id="GO:0008781">
    <property type="term" value="F:N-acylneuraminate cytidylyltransferase activity"/>
    <property type="evidence" value="ECO:0007669"/>
    <property type="project" value="TreeGrafter"/>
</dbReference>
<evidence type="ECO:0000313" key="1">
    <source>
        <dbReference type="EMBL" id="KYH30157.1"/>
    </source>
</evidence>
<dbReference type="Pfam" id="PF02348">
    <property type="entry name" value="CTP_transf_3"/>
    <property type="match status" value="1"/>
</dbReference>
<reference evidence="1 2" key="1">
    <citation type="submission" date="2016-02" db="EMBL/GenBank/DDBJ databases">
        <title>Genome sequence of Clostridium colicanis DSM 13634.</title>
        <authorList>
            <person name="Poehlein A."/>
            <person name="Daniel R."/>
        </authorList>
    </citation>
    <scope>NUCLEOTIDE SEQUENCE [LARGE SCALE GENOMIC DNA]</scope>
    <source>
        <strain evidence="1 2">DSM 13634</strain>
    </source>
</reference>
<gene>
    <name evidence="1" type="primary">neuA</name>
    <name evidence="1" type="ORF">CLCOL_00950</name>
</gene>
<dbReference type="InterPro" id="IPR029044">
    <property type="entry name" value="Nucleotide-diphossugar_trans"/>
</dbReference>
<dbReference type="PANTHER" id="PTHR21485">
    <property type="entry name" value="HAD SUPERFAMILY MEMBERS CMAS AND KDSC"/>
    <property type="match status" value="1"/>
</dbReference>
<keyword evidence="1" id="KW-0808">Transferase</keyword>
<organism evidence="1 2">
    <name type="scientific">Clostridium colicanis DSM 13634</name>
    <dbReference type="NCBI Taxonomy" id="1121305"/>
    <lineage>
        <taxon>Bacteria</taxon>
        <taxon>Bacillati</taxon>
        <taxon>Bacillota</taxon>
        <taxon>Clostridia</taxon>
        <taxon>Eubacteriales</taxon>
        <taxon>Clostridiaceae</taxon>
        <taxon>Clostridium</taxon>
    </lineage>
</organism>
<dbReference type="InterPro" id="IPR050793">
    <property type="entry name" value="CMP-NeuNAc_synthase"/>
</dbReference>
<keyword evidence="2" id="KW-1185">Reference proteome</keyword>
<dbReference type="InterPro" id="IPR003329">
    <property type="entry name" value="Cytidylyl_trans"/>
</dbReference>
<dbReference type="CDD" id="cd02513">
    <property type="entry name" value="CMP-NeuAc_Synthase"/>
    <property type="match status" value="1"/>
</dbReference>
<proteinExistence type="predicted"/>
<dbReference type="STRING" id="1121305.CLCOL_00950"/>
<dbReference type="PATRIC" id="fig|1121305.3.peg.97"/>
<protein>
    <submittedName>
        <fullName evidence="1">CMP-N,N'-diacetyllegionaminic acid synthase</fullName>
        <ecNumber evidence="1">2.7.7.82</ecNumber>
    </submittedName>
</protein>
<sequence length="237" mass="27276">MINMYKNKRILAVIPARGGSKGIPHKNIINFCGKPLIAYSIEAAKKSKYIDYILVSTDDREIQGVSLRYGAKAPFLRPKEISDDKSKSIDVVLHSINYLKDNDEIFDYVILLQPTSPLRTEKDIDAAIETIIEKEGRSLVSLCKVDENPILMRTIEYGKLKPILKFDGDNLRRQDLPEFYIFNGAIYINTVDMLIENRTFVDEHTIPYIMERHKSVDIDNMLDVKIAEYILEENMDD</sequence>